<comment type="caution">
    <text evidence="1">The sequence shown here is derived from an EMBL/GenBank/DDBJ whole genome shotgun (WGS) entry which is preliminary data.</text>
</comment>
<keyword evidence="2" id="KW-1185">Reference proteome</keyword>
<proteinExistence type="predicted"/>
<sequence>MDVTINYEEFDEDDLIPLELLEFSIPRRIYERQEYFRAMERSKFRKRFRVPKHTVLTVLEEIRDKLEVPLHFTHCDAQALFYIFMVLSALIPSSSER</sequence>
<gene>
    <name evidence="1" type="ORF">ACAOBT_LOCUS22082</name>
</gene>
<reference evidence="1" key="1">
    <citation type="submission" date="2022-03" db="EMBL/GenBank/DDBJ databases">
        <authorList>
            <person name="Sayadi A."/>
        </authorList>
    </citation>
    <scope>NUCLEOTIDE SEQUENCE</scope>
</reference>
<organism evidence="1 2">
    <name type="scientific">Acanthoscelides obtectus</name>
    <name type="common">Bean weevil</name>
    <name type="synonym">Bruchus obtectus</name>
    <dbReference type="NCBI Taxonomy" id="200917"/>
    <lineage>
        <taxon>Eukaryota</taxon>
        <taxon>Metazoa</taxon>
        <taxon>Ecdysozoa</taxon>
        <taxon>Arthropoda</taxon>
        <taxon>Hexapoda</taxon>
        <taxon>Insecta</taxon>
        <taxon>Pterygota</taxon>
        <taxon>Neoptera</taxon>
        <taxon>Endopterygota</taxon>
        <taxon>Coleoptera</taxon>
        <taxon>Polyphaga</taxon>
        <taxon>Cucujiformia</taxon>
        <taxon>Chrysomeloidea</taxon>
        <taxon>Chrysomelidae</taxon>
        <taxon>Bruchinae</taxon>
        <taxon>Bruchini</taxon>
        <taxon>Acanthoscelides</taxon>
    </lineage>
</organism>
<dbReference type="AlphaFoldDB" id="A0A9P0LGM8"/>
<dbReference type="Proteomes" id="UP001152888">
    <property type="component" value="Unassembled WGS sequence"/>
</dbReference>
<accession>A0A9P0LGM8</accession>
<dbReference type="OrthoDB" id="6770245at2759"/>
<protein>
    <submittedName>
        <fullName evidence="1">Uncharacterized protein</fullName>
    </submittedName>
</protein>
<dbReference type="EMBL" id="CAKOFQ010007198">
    <property type="protein sequence ID" value="CAH1994365.1"/>
    <property type="molecule type" value="Genomic_DNA"/>
</dbReference>
<evidence type="ECO:0000313" key="1">
    <source>
        <dbReference type="EMBL" id="CAH1994365.1"/>
    </source>
</evidence>
<evidence type="ECO:0000313" key="2">
    <source>
        <dbReference type="Proteomes" id="UP001152888"/>
    </source>
</evidence>
<name>A0A9P0LGM8_ACAOB</name>